<keyword evidence="3" id="KW-1185">Reference proteome</keyword>
<proteinExistence type="predicted"/>
<feature type="compositionally biased region" description="Basic and acidic residues" evidence="1">
    <location>
        <begin position="19"/>
        <end position="45"/>
    </location>
</feature>
<name>A0AA38GDM3_TAXCH</name>
<feature type="non-terminal residue" evidence="2">
    <location>
        <position position="73"/>
    </location>
</feature>
<organism evidence="2 3">
    <name type="scientific">Taxus chinensis</name>
    <name type="common">Chinese yew</name>
    <name type="synonym">Taxus wallichiana var. chinensis</name>
    <dbReference type="NCBI Taxonomy" id="29808"/>
    <lineage>
        <taxon>Eukaryota</taxon>
        <taxon>Viridiplantae</taxon>
        <taxon>Streptophyta</taxon>
        <taxon>Embryophyta</taxon>
        <taxon>Tracheophyta</taxon>
        <taxon>Spermatophyta</taxon>
        <taxon>Pinopsida</taxon>
        <taxon>Pinidae</taxon>
        <taxon>Conifers II</taxon>
        <taxon>Cupressales</taxon>
        <taxon>Taxaceae</taxon>
        <taxon>Taxus</taxon>
    </lineage>
</organism>
<evidence type="ECO:0000313" key="3">
    <source>
        <dbReference type="Proteomes" id="UP000824469"/>
    </source>
</evidence>
<dbReference type="AlphaFoldDB" id="A0AA38GDM3"/>
<dbReference type="OMA" id="AKCPHND"/>
<evidence type="ECO:0000313" key="2">
    <source>
        <dbReference type="EMBL" id="KAH9319555.1"/>
    </source>
</evidence>
<accession>A0AA38GDM3</accession>
<dbReference type="EMBL" id="JAHRHJ020000004">
    <property type="protein sequence ID" value="KAH9319555.1"/>
    <property type="molecule type" value="Genomic_DNA"/>
</dbReference>
<gene>
    <name evidence="2" type="ORF">KI387_021324</name>
</gene>
<protein>
    <submittedName>
        <fullName evidence="2">Uncharacterized protein</fullName>
    </submittedName>
</protein>
<reference evidence="2 3" key="1">
    <citation type="journal article" date="2021" name="Nat. Plants">
        <title>The Taxus genome provides insights into paclitaxel biosynthesis.</title>
        <authorList>
            <person name="Xiong X."/>
            <person name="Gou J."/>
            <person name="Liao Q."/>
            <person name="Li Y."/>
            <person name="Zhou Q."/>
            <person name="Bi G."/>
            <person name="Li C."/>
            <person name="Du R."/>
            <person name="Wang X."/>
            <person name="Sun T."/>
            <person name="Guo L."/>
            <person name="Liang H."/>
            <person name="Lu P."/>
            <person name="Wu Y."/>
            <person name="Zhang Z."/>
            <person name="Ro D.K."/>
            <person name="Shang Y."/>
            <person name="Huang S."/>
            <person name="Yan J."/>
        </authorList>
    </citation>
    <scope>NUCLEOTIDE SEQUENCE [LARGE SCALE GENOMIC DNA]</scope>
    <source>
        <strain evidence="2">Ta-2019</strain>
    </source>
</reference>
<comment type="caution">
    <text evidence="2">The sequence shown here is derived from an EMBL/GenBank/DDBJ whole genome shotgun (WGS) entry which is preliminary data.</text>
</comment>
<evidence type="ECO:0000256" key="1">
    <source>
        <dbReference type="SAM" id="MobiDB-lite"/>
    </source>
</evidence>
<feature type="non-terminal residue" evidence="2">
    <location>
        <position position="1"/>
    </location>
</feature>
<dbReference type="Proteomes" id="UP000824469">
    <property type="component" value="Unassembled WGS sequence"/>
</dbReference>
<sequence>DLDKLSMDELHGILTTYEMRTESNKPSKKEDAFKVSKKEKIKEPESNENSNNEEDEKEALFIRKLKKGSGKYK</sequence>
<feature type="region of interest" description="Disordered" evidence="1">
    <location>
        <begin position="18"/>
        <end position="59"/>
    </location>
</feature>